<dbReference type="EMBL" id="CP011310">
    <property type="protein sequence ID" value="AKQ42983.2"/>
    <property type="molecule type" value="Genomic_DNA"/>
</dbReference>
<dbReference type="KEGG" id="ery:CP97_14530"/>
<dbReference type="Pfam" id="PF03886">
    <property type="entry name" value="ABC_trans_aux"/>
    <property type="match status" value="1"/>
</dbReference>
<dbReference type="OrthoDB" id="9808689at2"/>
<reference evidence="2 3" key="1">
    <citation type="journal article" date="2015" name="Int. J. Syst. Evol. Microbiol.">
        <title>Erythrobacter atlanticus sp. nov., a bacterium from ocean sediment able to degrade polycyclic aromatic hydrocarbons.</title>
        <authorList>
            <person name="Zhuang L."/>
            <person name="Liu Y."/>
            <person name="Wang L."/>
            <person name="Wang W."/>
            <person name="Shao Z."/>
        </authorList>
    </citation>
    <scope>NUCLEOTIDE SEQUENCE [LARGE SCALE GENOMIC DNA]</scope>
    <source>
        <strain evidence="3">s21-N3</strain>
    </source>
</reference>
<dbReference type="PROSITE" id="PS51257">
    <property type="entry name" value="PROKAR_LIPOPROTEIN"/>
    <property type="match status" value="1"/>
</dbReference>
<sequence>MTRLLSKNLAILAMLVGLTGCGGGVLGIGGETSLYRLGNIAEPTPEIAHGRRPLYIARPQMPSGVDADRIATVEMQEITYLAEARWASPAPEMMSDLIRESIERNTTQAYVPIQAGLADHHVLSTRFTSYAAYYENGPEAPPVIRIAAQAELTRATNSAPLAVGKFSRDVQAMENTVSSVIDAFDTASVQIADEMAVWAGAHLGE</sequence>
<evidence type="ECO:0000259" key="1">
    <source>
        <dbReference type="Pfam" id="PF03886"/>
    </source>
</evidence>
<protein>
    <recommendedName>
        <fullName evidence="1">ABC-type transport auxiliary lipoprotein component domain-containing protein</fullName>
    </recommendedName>
</protein>
<dbReference type="Gene3D" id="3.40.50.10610">
    <property type="entry name" value="ABC-type transport auxiliary lipoprotein component"/>
    <property type="match status" value="1"/>
</dbReference>
<dbReference type="RefSeq" id="WP_063612459.1">
    <property type="nucleotide sequence ID" value="NZ_CP011310.1"/>
</dbReference>
<evidence type="ECO:0000313" key="2">
    <source>
        <dbReference type="EMBL" id="AKQ42983.2"/>
    </source>
</evidence>
<dbReference type="AlphaFoldDB" id="A0A0H4W0F8"/>
<proteinExistence type="predicted"/>
<evidence type="ECO:0000313" key="3">
    <source>
        <dbReference type="Proteomes" id="UP000059113"/>
    </source>
</evidence>
<dbReference type="InterPro" id="IPR005586">
    <property type="entry name" value="ABC_trans_aux"/>
</dbReference>
<keyword evidence="3" id="KW-1185">Reference proteome</keyword>
<gene>
    <name evidence="2" type="ORF">CP97_14530</name>
</gene>
<dbReference type="SUPFAM" id="SSF159594">
    <property type="entry name" value="XCC0632-like"/>
    <property type="match status" value="1"/>
</dbReference>
<organism evidence="2 3">
    <name type="scientific">Aurantiacibacter atlanticus</name>
    <dbReference type="NCBI Taxonomy" id="1648404"/>
    <lineage>
        <taxon>Bacteria</taxon>
        <taxon>Pseudomonadati</taxon>
        <taxon>Pseudomonadota</taxon>
        <taxon>Alphaproteobacteria</taxon>
        <taxon>Sphingomonadales</taxon>
        <taxon>Erythrobacteraceae</taxon>
        <taxon>Aurantiacibacter</taxon>
    </lineage>
</organism>
<dbReference type="Proteomes" id="UP000059113">
    <property type="component" value="Chromosome"/>
</dbReference>
<name>A0A0H4W0F8_9SPHN</name>
<feature type="domain" description="ABC-type transport auxiliary lipoprotein component" evidence="1">
    <location>
        <begin position="35"/>
        <end position="196"/>
    </location>
</feature>
<accession>A0A0H4W0F8</accession>
<dbReference type="STRING" id="1648404.CP97_14530"/>
<reference evidence="3" key="2">
    <citation type="submission" date="2015-04" db="EMBL/GenBank/DDBJ databases">
        <title>The complete genome sequence of Erythrobacter sp. s21-N3.</title>
        <authorList>
            <person name="Zhuang L."/>
            <person name="Liu Y."/>
            <person name="Shao Z."/>
        </authorList>
    </citation>
    <scope>NUCLEOTIDE SEQUENCE [LARGE SCALE GENOMIC DNA]</scope>
    <source>
        <strain evidence="3">s21-N3</strain>
    </source>
</reference>